<reference evidence="1" key="2">
    <citation type="submission" date="2022-01" db="EMBL/GenBank/DDBJ databases">
        <authorList>
            <person name="Yamashiro T."/>
            <person name="Shiraishi A."/>
            <person name="Satake H."/>
            <person name="Nakayama K."/>
        </authorList>
    </citation>
    <scope>NUCLEOTIDE SEQUENCE</scope>
</reference>
<dbReference type="Proteomes" id="UP001151760">
    <property type="component" value="Unassembled WGS sequence"/>
</dbReference>
<proteinExistence type="predicted"/>
<protein>
    <submittedName>
        <fullName evidence="1">Uncharacterized protein</fullName>
    </submittedName>
</protein>
<sequence>MFTTRGDAKSMGHPSVPQWVHCDKLLSMSKVLAPEKSQVQVYRAQPKGLSEMIVHSPLPLEFCEYKKFRANLLYIGEFPRDGSLWTRALRSSAFPHLLTRKYFTGEYKGLPGRSLRSNQQKSTRSQLEIGNLSTPIERTKRRDLIAAEQIKASENVNARNRSLTTVCNVSNPVIHWNFMKSARVFPSLLWSLLLKDDREQFSFKGVNLANSLRIEAWTVIGASVLAGSASLSLSARVMINAFRSLDLALVTHTLVDVSHGNVAVSGWDIQATSAETALGGKSCVLILATTALFLNCSRADNRMLVPLCFAIFDLEPLSLSFDFVFTSEISKYLSFSLNRLCLLAILCLDQHAHTLHLFESLLTVSLDNYCLDNLDVLKEDLEYQSLRKSLSFNS</sequence>
<organism evidence="1 2">
    <name type="scientific">Tanacetum coccineum</name>
    <dbReference type="NCBI Taxonomy" id="301880"/>
    <lineage>
        <taxon>Eukaryota</taxon>
        <taxon>Viridiplantae</taxon>
        <taxon>Streptophyta</taxon>
        <taxon>Embryophyta</taxon>
        <taxon>Tracheophyta</taxon>
        <taxon>Spermatophyta</taxon>
        <taxon>Magnoliopsida</taxon>
        <taxon>eudicotyledons</taxon>
        <taxon>Gunneridae</taxon>
        <taxon>Pentapetalae</taxon>
        <taxon>asterids</taxon>
        <taxon>campanulids</taxon>
        <taxon>Asterales</taxon>
        <taxon>Asteraceae</taxon>
        <taxon>Asteroideae</taxon>
        <taxon>Anthemideae</taxon>
        <taxon>Anthemidinae</taxon>
        <taxon>Tanacetum</taxon>
    </lineage>
</organism>
<evidence type="ECO:0000313" key="2">
    <source>
        <dbReference type="Proteomes" id="UP001151760"/>
    </source>
</evidence>
<accession>A0ABQ5IMQ6</accession>
<gene>
    <name evidence="1" type="ORF">Tco_1111000</name>
</gene>
<reference evidence="1" key="1">
    <citation type="journal article" date="2022" name="Int. J. Mol. Sci.">
        <title>Draft Genome of Tanacetum Coccineum: Genomic Comparison of Closely Related Tanacetum-Family Plants.</title>
        <authorList>
            <person name="Yamashiro T."/>
            <person name="Shiraishi A."/>
            <person name="Nakayama K."/>
            <person name="Satake H."/>
        </authorList>
    </citation>
    <scope>NUCLEOTIDE SEQUENCE</scope>
</reference>
<keyword evidence="2" id="KW-1185">Reference proteome</keyword>
<dbReference type="EMBL" id="BQNB010020885">
    <property type="protein sequence ID" value="GJU00662.1"/>
    <property type="molecule type" value="Genomic_DNA"/>
</dbReference>
<name>A0ABQ5IMQ6_9ASTR</name>
<evidence type="ECO:0000313" key="1">
    <source>
        <dbReference type="EMBL" id="GJU00662.1"/>
    </source>
</evidence>
<comment type="caution">
    <text evidence="1">The sequence shown here is derived from an EMBL/GenBank/DDBJ whole genome shotgun (WGS) entry which is preliminary data.</text>
</comment>